<dbReference type="RefSeq" id="XP_017574397.1">
    <property type="nucleotide sequence ID" value="XM_017718908.1"/>
</dbReference>
<dbReference type="GO" id="GO:0004308">
    <property type="term" value="F:exo-alpha-sialidase activity"/>
    <property type="evidence" value="ECO:0007669"/>
    <property type="project" value="UniProtKB-EC"/>
</dbReference>
<keyword evidence="4" id="KW-0443">Lipid metabolism</keyword>
<evidence type="ECO:0000256" key="3">
    <source>
        <dbReference type="ARBA" id="ARBA00012733"/>
    </source>
</evidence>
<dbReference type="RefSeq" id="XP_017574398.1">
    <property type="nucleotide sequence ID" value="XM_017718909.2"/>
</dbReference>
<accession>A0A3B4E561</accession>
<keyword evidence="9" id="KW-1185">Reference proteome</keyword>
<dbReference type="Gene3D" id="2.120.10.10">
    <property type="match status" value="1"/>
</dbReference>
<keyword evidence="5" id="KW-0119">Carbohydrate metabolism</keyword>
<evidence type="ECO:0000256" key="2">
    <source>
        <dbReference type="ARBA" id="ARBA00009348"/>
    </source>
</evidence>
<dbReference type="GeneID" id="108440166"/>
<dbReference type="GeneTree" id="ENSGT00950000182944"/>
<reference evidence="8" key="2">
    <citation type="submission" date="2025-08" db="UniProtKB">
        <authorList>
            <consortium name="Ensembl"/>
        </authorList>
    </citation>
    <scope>IDENTIFICATION</scope>
</reference>
<dbReference type="GO" id="GO:0009313">
    <property type="term" value="P:oligosaccharide catabolic process"/>
    <property type="evidence" value="ECO:0007669"/>
    <property type="project" value="TreeGrafter"/>
</dbReference>
<evidence type="ECO:0000313" key="8">
    <source>
        <dbReference type="Ensembl" id="ENSPNAP00000030369.1"/>
    </source>
</evidence>
<evidence type="ECO:0000256" key="4">
    <source>
        <dbReference type="ARBA" id="ARBA00022963"/>
    </source>
</evidence>
<evidence type="ECO:0000259" key="7">
    <source>
        <dbReference type="Pfam" id="PF13088"/>
    </source>
</evidence>
<dbReference type="Pfam" id="PF13088">
    <property type="entry name" value="BNR_2"/>
    <property type="match status" value="1"/>
</dbReference>
<organism evidence="8 9">
    <name type="scientific">Pygocentrus nattereri</name>
    <name type="common">Red-bellied piranha</name>
    <dbReference type="NCBI Taxonomy" id="42514"/>
    <lineage>
        <taxon>Eukaryota</taxon>
        <taxon>Metazoa</taxon>
        <taxon>Chordata</taxon>
        <taxon>Craniata</taxon>
        <taxon>Vertebrata</taxon>
        <taxon>Euteleostomi</taxon>
        <taxon>Actinopterygii</taxon>
        <taxon>Neopterygii</taxon>
        <taxon>Teleostei</taxon>
        <taxon>Ostariophysi</taxon>
        <taxon>Characiformes</taxon>
        <taxon>Characoidei</taxon>
        <taxon>Pygocentrus</taxon>
    </lineage>
</organism>
<keyword evidence="6" id="KW-0378">Hydrolase</keyword>
<dbReference type="Proteomes" id="UP001501920">
    <property type="component" value="Chromosome 16"/>
</dbReference>
<keyword evidence="4" id="KW-0442">Lipid degradation</keyword>
<dbReference type="InterPro" id="IPR011040">
    <property type="entry name" value="Sialidase"/>
</dbReference>
<dbReference type="Ensembl" id="ENSPNAT00000018359.2">
    <property type="protein sequence ID" value="ENSPNAP00000030369.1"/>
    <property type="gene ID" value="ENSPNAG00000017066.2"/>
</dbReference>
<evidence type="ECO:0000256" key="5">
    <source>
        <dbReference type="ARBA" id="ARBA00023277"/>
    </source>
</evidence>
<protein>
    <recommendedName>
        <fullName evidence="3">exo-alpha-sialidase</fullName>
        <ecNumber evidence="3">3.2.1.18</ecNumber>
    </recommendedName>
</protein>
<reference evidence="8" key="3">
    <citation type="submission" date="2025-09" db="UniProtKB">
        <authorList>
            <consortium name="Ensembl"/>
        </authorList>
    </citation>
    <scope>IDENTIFICATION</scope>
</reference>
<dbReference type="GO" id="GO:0005737">
    <property type="term" value="C:cytoplasm"/>
    <property type="evidence" value="ECO:0007669"/>
    <property type="project" value="TreeGrafter"/>
</dbReference>
<proteinExistence type="inferred from homology"/>
<evidence type="ECO:0000256" key="1">
    <source>
        <dbReference type="ARBA" id="ARBA00000427"/>
    </source>
</evidence>
<dbReference type="OMA" id="DPTAWSK"/>
<keyword evidence="6" id="KW-0326">Glycosidase</keyword>
<dbReference type="PANTHER" id="PTHR10628:SF23">
    <property type="entry name" value="SIALIDASE-3"/>
    <property type="match status" value="1"/>
</dbReference>
<comment type="catalytic activity">
    <reaction evidence="1">
        <text>Hydrolysis of alpha-(2-&gt;3)-, alpha-(2-&gt;6)-, alpha-(2-&gt;8)- glycosidic linkages of terminal sialic acid residues in oligosaccharides, glycoproteins, glycolipids, colominic acid and synthetic substrates.</text>
        <dbReference type="EC" id="3.2.1.18"/>
    </reaction>
</comment>
<dbReference type="InterPro" id="IPR036278">
    <property type="entry name" value="Sialidase_sf"/>
</dbReference>
<reference evidence="8 9" key="1">
    <citation type="submission" date="2020-10" db="EMBL/GenBank/DDBJ databases">
        <title>Pygocentrus nattereri (red-bellied piranha) genome, fPygNat1, primary haplotype.</title>
        <authorList>
            <person name="Myers G."/>
            <person name="Meyer A."/>
            <person name="Karagic N."/>
            <person name="Pippel M."/>
            <person name="Winkler S."/>
            <person name="Tracey A."/>
            <person name="Wood J."/>
            <person name="Formenti G."/>
            <person name="Howe K."/>
            <person name="Fedrigo O."/>
            <person name="Jarvis E.D."/>
        </authorList>
    </citation>
    <scope>NUCLEOTIDE SEQUENCE [LARGE SCALE GENOMIC DNA]</scope>
</reference>
<dbReference type="GO" id="GO:0006689">
    <property type="term" value="P:ganglioside catabolic process"/>
    <property type="evidence" value="ECO:0007669"/>
    <property type="project" value="TreeGrafter"/>
</dbReference>
<comment type="similarity">
    <text evidence="2">Belongs to the glycosyl hydrolase 33 family.</text>
</comment>
<evidence type="ECO:0000313" key="9">
    <source>
        <dbReference type="Proteomes" id="UP001501920"/>
    </source>
</evidence>
<dbReference type="EC" id="3.2.1.18" evidence="3"/>
<dbReference type="AlphaFoldDB" id="A0A3B4E561"/>
<dbReference type="STRING" id="42514.ENSPNAP00000030369"/>
<evidence type="ECO:0000256" key="6">
    <source>
        <dbReference type="ARBA" id="ARBA00023295"/>
    </source>
</evidence>
<dbReference type="InterPro" id="IPR026856">
    <property type="entry name" value="Sialidase_fam"/>
</dbReference>
<dbReference type="OrthoDB" id="2739686at2759"/>
<name>A0A3B4E561_PYGNA</name>
<dbReference type="SUPFAM" id="SSF50939">
    <property type="entry name" value="Sialidases"/>
    <property type="match status" value="1"/>
</dbReference>
<feature type="domain" description="Sialidase" evidence="7">
    <location>
        <begin position="51"/>
        <end position="354"/>
    </location>
</feature>
<dbReference type="CDD" id="cd15482">
    <property type="entry name" value="Sialidase_non-viral"/>
    <property type="match status" value="1"/>
</dbReference>
<dbReference type="GO" id="GO:0016020">
    <property type="term" value="C:membrane"/>
    <property type="evidence" value="ECO:0007669"/>
    <property type="project" value="TreeGrafter"/>
</dbReference>
<dbReference type="PANTHER" id="PTHR10628">
    <property type="entry name" value="SIALIDASE"/>
    <property type="match status" value="1"/>
</dbReference>
<sequence>MESPSKQPDHNLHLHPSSKRTLFSREGQITYRIPALIYIKDCQTYFAFAEKRKTYDDSDADVLVLRRGKRQDGKIEWLPAEVLTEARLEGYRTMNPCPVYKSNMLFLFFICVLGNTPENEQILTGKNKARLCYISSTDYGQSWSKETDLTESVIGDEISNWATFAVGPGHGIKMKSGRLIIPAYVYYIEKGSDTTSYAFALYSDDDGKTWKIGSKVYAESNECQMAELIDQEGKSQLYCNARTRKGHRLESWSKKHTEIAFERCEKSEKLVETGSGCQGSVLSFHAFEHAKEESSSSKPRTNTWLLYSHPSDKLSRENVAVYLNKTPWDASGWSKPLIIHEGPSGYSDLAHCEDRKNFACLMECGEKREFEEIAFVEFSYDATSNHD</sequence>